<sequence>MTDVIYIKFAIRCSPRIRCHRPDFCFLTLVYTSLVFVRATKILSLNIRLFTNYTANVRRTKTFVSF</sequence>
<evidence type="ECO:0000313" key="1">
    <source>
        <dbReference type="EMBL" id="KAF8560608.1"/>
    </source>
</evidence>
<protein>
    <submittedName>
        <fullName evidence="1">Uncharacterized protein</fullName>
    </submittedName>
</protein>
<comment type="caution">
    <text evidence="1">The sequence shown here is derived from an EMBL/GenBank/DDBJ whole genome shotgun (WGS) entry which is preliminary data.</text>
</comment>
<gene>
    <name evidence="1" type="ORF">P879_05034</name>
</gene>
<dbReference type="AlphaFoldDB" id="A0A8T0D1S7"/>
<evidence type="ECO:0000313" key="2">
    <source>
        <dbReference type="Proteomes" id="UP000699462"/>
    </source>
</evidence>
<organism evidence="1 2">
    <name type="scientific">Paragonimus westermani</name>
    <dbReference type="NCBI Taxonomy" id="34504"/>
    <lineage>
        <taxon>Eukaryota</taxon>
        <taxon>Metazoa</taxon>
        <taxon>Spiralia</taxon>
        <taxon>Lophotrochozoa</taxon>
        <taxon>Platyhelminthes</taxon>
        <taxon>Trematoda</taxon>
        <taxon>Digenea</taxon>
        <taxon>Plagiorchiida</taxon>
        <taxon>Troglotremata</taxon>
        <taxon>Troglotrematidae</taxon>
        <taxon>Paragonimus</taxon>
    </lineage>
</organism>
<reference evidence="1 2" key="1">
    <citation type="submission" date="2019-07" db="EMBL/GenBank/DDBJ databases">
        <title>Annotation for the trematode Paragonimus westermani.</title>
        <authorList>
            <person name="Choi Y.-J."/>
        </authorList>
    </citation>
    <scope>NUCLEOTIDE SEQUENCE [LARGE SCALE GENOMIC DNA]</scope>
    <source>
        <strain evidence="1">180907_Pwestermani</strain>
    </source>
</reference>
<name>A0A8T0D1S7_9TREM</name>
<keyword evidence="2" id="KW-1185">Reference proteome</keyword>
<dbReference type="Proteomes" id="UP000699462">
    <property type="component" value="Unassembled WGS sequence"/>
</dbReference>
<dbReference type="EMBL" id="JTDF01022363">
    <property type="protein sequence ID" value="KAF8560608.1"/>
    <property type="molecule type" value="Genomic_DNA"/>
</dbReference>
<accession>A0A8T0D1S7</accession>
<proteinExistence type="predicted"/>